<feature type="compositionally biased region" description="Polar residues" evidence="2">
    <location>
        <begin position="340"/>
        <end position="365"/>
    </location>
</feature>
<comment type="caution">
    <text evidence="4">The sequence shown here is derived from an EMBL/GenBank/DDBJ whole genome shotgun (WGS) entry which is preliminary data.</text>
</comment>
<dbReference type="PANTHER" id="PTHR12460:SF0">
    <property type="entry name" value="CID DOMAIN-CONTAINING PROTEIN-RELATED"/>
    <property type="match status" value="1"/>
</dbReference>
<dbReference type="EMBL" id="BDGX01000030">
    <property type="protein sequence ID" value="GAV51274.1"/>
    <property type="molecule type" value="Genomic_DNA"/>
</dbReference>
<dbReference type="Pfam" id="PF04818">
    <property type="entry name" value="CID"/>
    <property type="match status" value="1"/>
</dbReference>
<dbReference type="InterPro" id="IPR008942">
    <property type="entry name" value="ENTH_VHS"/>
</dbReference>
<evidence type="ECO:0000313" key="4">
    <source>
        <dbReference type="EMBL" id="GAV51274.1"/>
    </source>
</evidence>
<dbReference type="SUPFAM" id="SSF48464">
    <property type="entry name" value="ENTH/VHS domain"/>
    <property type="match status" value="1"/>
</dbReference>
<accession>A0A1Q3A6B5</accession>
<dbReference type="SMART" id="SM00582">
    <property type="entry name" value="RPR"/>
    <property type="match status" value="1"/>
</dbReference>
<feature type="domain" description="CID" evidence="3">
    <location>
        <begin position="1"/>
        <end position="135"/>
    </location>
</feature>
<dbReference type="OrthoDB" id="10069473at2759"/>
<evidence type="ECO:0000313" key="5">
    <source>
        <dbReference type="Proteomes" id="UP000187013"/>
    </source>
</evidence>
<name>A0A1Q3A6B5_ZYGRO</name>
<feature type="compositionally biased region" description="Polar residues" evidence="2">
    <location>
        <begin position="320"/>
        <end position="329"/>
    </location>
</feature>
<evidence type="ECO:0000259" key="3">
    <source>
        <dbReference type="PROSITE" id="PS51391"/>
    </source>
</evidence>
<dbReference type="GO" id="GO:0010526">
    <property type="term" value="P:transposable element silencing"/>
    <property type="evidence" value="ECO:0007669"/>
    <property type="project" value="EnsemblFungi"/>
</dbReference>
<dbReference type="CDD" id="cd17003">
    <property type="entry name" value="CID_Rtt103"/>
    <property type="match status" value="1"/>
</dbReference>
<dbReference type="GO" id="GO:1990269">
    <property type="term" value="F:RNA polymerase II C-terminal domain phosphoserine binding"/>
    <property type="evidence" value="ECO:0007669"/>
    <property type="project" value="EnsemblFungi"/>
</dbReference>
<dbReference type="GO" id="GO:0000785">
    <property type="term" value="C:chromatin"/>
    <property type="evidence" value="ECO:0007669"/>
    <property type="project" value="EnsemblFungi"/>
</dbReference>
<dbReference type="PANTHER" id="PTHR12460">
    <property type="entry name" value="CYCLIN-DEPENDENT KINASE INHIBITOR-RELATED PROTEIN"/>
    <property type="match status" value="1"/>
</dbReference>
<sequence>MSFSEDQFVSKLNTLEDTQESISSASKWLLSQYKEAPRIAECWKNYMLKKGVNTRRKLLGIYLTNHVVQQAKGKKIVQFQVAFGNVAAQVLRNVYPDLPKDLKQKVKRVCDIWRNRAIFSDQVLNDIWASLEAEKSESATETSPPKLTELARLHQDILKAEQSTNVMKLRFDKSIEALDPSSVVYEENLKTVTKIGQAATDTATKSISYRKRCIENLTELLKEQQKLLDNEENLIEEINMVLRSRDPSNFETTAQDDNLLPTYEVGNDDDDEDDDGDKSSSSSSDDEDAKNTELNVALAKRESEPLSGTADEPESKRLKSSSLEQSTGSEEAYEPEAPGPSTNSDQVGSTAVTSSIQDLLSKLAN</sequence>
<dbReference type="InterPro" id="IPR047883">
    <property type="entry name" value="Rtt103-like_CID"/>
</dbReference>
<dbReference type="GO" id="GO:0035861">
    <property type="term" value="C:site of double-strand break"/>
    <property type="evidence" value="ECO:0007669"/>
    <property type="project" value="EnsemblFungi"/>
</dbReference>
<gene>
    <name evidence="4" type="ORF">ZYGR_0AD04570</name>
</gene>
<dbReference type="Gene3D" id="1.25.40.90">
    <property type="match status" value="1"/>
</dbReference>
<dbReference type="AlphaFoldDB" id="A0A1Q3A6B5"/>
<evidence type="ECO:0000256" key="2">
    <source>
        <dbReference type="SAM" id="MobiDB-lite"/>
    </source>
</evidence>
<evidence type="ECO:0000256" key="1">
    <source>
        <dbReference type="SAM" id="Coils"/>
    </source>
</evidence>
<dbReference type="PROSITE" id="PS51391">
    <property type="entry name" value="CID"/>
    <property type="match status" value="1"/>
</dbReference>
<feature type="coiled-coil region" evidence="1">
    <location>
        <begin position="214"/>
        <end position="241"/>
    </location>
</feature>
<protein>
    <recommendedName>
        <fullName evidence="3">CID domain-containing protein</fullName>
    </recommendedName>
</protein>
<reference evidence="4 5" key="1">
    <citation type="submission" date="2016-08" db="EMBL/GenBank/DDBJ databases">
        <title>Draft genome sequence of allopolyploid Zygosaccharomyces rouxii.</title>
        <authorList>
            <person name="Watanabe J."/>
            <person name="Uehara K."/>
            <person name="Mogi Y."/>
            <person name="Tsukioka Y."/>
        </authorList>
    </citation>
    <scope>NUCLEOTIDE SEQUENCE [LARGE SCALE GENOMIC DNA]</scope>
    <source>
        <strain evidence="4 5">NBRC 110957</strain>
    </source>
</reference>
<proteinExistence type="predicted"/>
<keyword evidence="1" id="KW-0175">Coiled coil</keyword>
<dbReference type="GO" id="GO:0031124">
    <property type="term" value="P:mRNA 3'-end processing"/>
    <property type="evidence" value="ECO:0007669"/>
    <property type="project" value="EnsemblFungi"/>
</dbReference>
<organism evidence="4 5">
    <name type="scientific">Zygosaccharomyces rouxii</name>
    <dbReference type="NCBI Taxonomy" id="4956"/>
    <lineage>
        <taxon>Eukaryota</taxon>
        <taxon>Fungi</taxon>
        <taxon>Dikarya</taxon>
        <taxon>Ascomycota</taxon>
        <taxon>Saccharomycotina</taxon>
        <taxon>Saccharomycetes</taxon>
        <taxon>Saccharomycetales</taxon>
        <taxon>Saccharomycetaceae</taxon>
        <taxon>Zygosaccharomyces</taxon>
    </lineage>
</organism>
<dbReference type="OMA" id="HYELDIE"/>
<dbReference type="eggNOG" id="KOG2669">
    <property type="taxonomic scope" value="Eukaryota"/>
</dbReference>
<dbReference type="Proteomes" id="UP000187013">
    <property type="component" value="Unassembled WGS sequence"/>
</dbReference>
<dbReference type="InterPro" id="IPR006569">
    <property type="entry name" value="CID_dom"/>
</dbReference>
<feature type="compositionally biased region" description="Acidic residues" evidence="2">
    <location>
        <begin position="266"/>
        <end position="276"/>
    </location>
</feature>
<feature type="region of interest" description="Disordered" evidence="2">
    <location>
        <begin position="246"/>
        <end position="365"/>
    </location>
</feature>